<protein>
    <submittedName>
        <fullName evidence="1">Uncharacterized protein</fullName>
    </submittedName>
</protein>
<dbReference type="EMBL" id="FMIQ01000006">
    <property type="protein sequence ID" value="SCM51043.1"/>
    <property type="molecule type" value="Genomic_DNA"/>
</dbReference>
<sequence>MKHKFKGIMLVLVCNETDYTVTYFTLFTLIQHSTKDSLKL</sequence>
<evidence type="ECO:0000313" key="1">
    <source>
        <dbReference type="EMBL" id="SCM51043.1"/>
    </source>
</evidence>
<accession>A0A1C6YW10</accession>
<evidence type="ECO:0000313" key="2">
    <source>
        <dbReference type="Proteomes" id="UP000094844"/>
    </source>
</evidence>
<reference evidence="1 2" key="1">
    <citation type="submission" date="2016-09" db="EMBL/GenBank/DDBJ databases">
        <authorList>
            <person name="Capua I."/>
            <person name="De Benedictis P."/>
            <person name="Joannis T."/>
            <person name="Lombin L.H."/>
            <person name="Cattoli G."/>
        </authorList>
    </citation>
    <scope>NUCLEOTIDE SEQUENCE [LARGE SCALE GENOMIC DNA]</scope>
    <source>
        <strain evidence="1 2">GB001</strain>
    </source>
</reference>
<organism evidence="1 2">
    <name type="scientific">Hafnia alvei</name>
    <dbReference type="NCBI Taxonomy" id="569"/>
    <lineage>
        <taxon>Bacteria</taxon>
        <taxon>Pseudomonadati</taxon>
        <taxon>Pseudomonadota</taxon>
        <taxon>Gammaproteobacteria</taxon>
        <taxon>Enterobacterales</taxon>
        <taxon>Hafniaceae</taxon>
        <taxon>Hafnia</taxon>
    </lineage>
</organism>
<proteinExistence type="predicted"/>
<dbReference type="Proteomes" id="UP000094844">
    <property type="component" value="Unassembled WGS sequence"/>
</dbReference>
<name>A0A1C6YW10_HAFAL</name>
<gene>
    <name evidence="1" type="ORF">BN1044_00496</name>
</gene>
<dbReference type="AlphaFoldDB" id="A0A1C6YW10"/>